<feature type="signal peptide" evidence="1">
    <location>
        <begin position="1"/>
        <end position="20"/>
    </location>
</feature>
<comment type="caution">
    <text evidence="2">The sequence shown here is derived from an EMBL/GenBank/DDBJ whole genome shotgun (WGS) entry which is preliminary data.</text>
</comment>
<evidence type="ECO:0000313" key="3">
    <source>
        <dbReference type="Proteomes" id="UP000030111"/>
    </source>
</evidence>
<dbReference type="EMBL" id="JRLY01000007">
    <property type="protein sequence ID" value="KGO92855.1"/>
    <property type="molecule type" value="Genomic_DNA"/>
</dbReference>
<dbReference type="OrthoDB" id="714084at2"/>
<gene>
    <name evidence="2" type="ORF">Q766_09465</name>
</gene>
<dbReference type="AlphaFoldDB" id="A0A0A2MXA6"/>
<dbReference type="eggNOG" id="ENOG5034B9I">
    <property type="taxonomic scope" value="Bacteria"/>
</dbReference>
<organism evidence="2 3">
    <name type="scientific">Flavobacterium subsaxonicum WB 4.1-42 = DSM 21790</name>
    <dbReference type="NCBI Taxonomy" id="1121898"/>
    <lineage>
        <taxon>Bacteria</taxon>
        <taxon>Pseudomonadati</taxon>
        <taxon>Bacteroidota</taxon>
        <taxon>Flavobacteriia</taxon>
        <taxon>Flavobacteriales</taxon>
        <taxon>Flavobacteriaceae</taxon>
        <taxon>Flavobacterium</taxon>
    </lineage>
</organism>
<sequence>MKNITLTLFLLYAVVGFAQSNDNSYSIYSTVLNNKLAQFYGPKLDSLQSLIVLYNNNTDSNDLKFVDELVDDPPCDYLFNYLYFQSGKDSVFIHRFKNEPEIKEVITKFRKNANINFDADMGLLKLISNAKINTITLQEYRSFFKNGKNIDKGWNKIKDKYGSKSVFELSQITYSQNFAVFYIAHHCGGLCGSGDFVIMENVEGKWRLLSVINLWIS</sequence>
<feature type="chain" id="PRO_5001992020" evidence="1">
    <location>
        <begin position="21"/>
        <end position="217"/>
    </location>
</feature>
<keyword evidence="1" id="KW-0732">Signal</keyword>
<reference evidence="2 3" key="1">
    <citation type="submission" date="2013-09" db="EMBL/GenBank/DDBJ databases">
        <authorList>
            <person name="Zeng Z."/>
            <person name="Chen C."/>
        </authorList>
    </citation>
    <scope>NUCLEOTIDE SEQUENCE [LARGE SCALE GENOMIC DNA]</scope>
    <source>
        <strain evidence="2 3">WB 4.1-42</strain>
    </source>
</reference>
<proteinExistence type="predicted"/>
<dbReference type="RefSeq" id="WP_026993111.1">
    <property type="nucleotide sequence ID" value="NZ_JRLY01000007.1"/>
</dbReference>
<accession>A0A0A2MXA6</accession>
<keyword evidence="3" id="KW-1185">Reference proteome</keyword>
<evidence type="ECO:0000256" key="1">
    <source>
        <dbReference type="SAM" id="SignalP"/>
    </source>
</evidence>
<protein>
    <submittedName>
        <fullName evidence="2">Uncharacterized protein</fullName>
    </submittedName>
</protein>
<evidence type="ECO:0000313" key="2">
    <source>
        <dbReference type="EMBL" id="KGO92855.1"/>
    </source>
</evidence>
<name>A0A0A2MXA6_9FLAO</name>
<dbReference type="Proteomes" id="UP000030111">
    <property type="component" value="Unassembled WGS sequence"/>
</dbReference>